<dbReference type="EMBL" id="SRLO01006288">
    <property type="protein sequence ID" value="TNN28909.1"/>
    <property type="molecule type" value="Genomic_DNA"/>
</dbReference>
<accession>A0A4Z2EJD4</accession>
<sequence length="103" mass="11278">MTTELSDLELAINTLVTEFHQAADDGPTLNATQFQNMVSKQLPGFAKHVETEEGLAQVLDQMGVEAGQTVSFENFWTLISQQAVQLFDSSHKVKNVSCGCSLM</sequence>
<feature type="domain" description="S100/CaBP-9k-type calcium binding subdomain" evidence="1">
    <location>
        <begin position="8"/>
        <end position="47"/>
    </location>
</feature>
<reference evidence="2 3" key="1">
    <citation type="submission" date="2019-03" db="EMBL/GenBank/DDBJ databases">
        <title>First draft genome of Liparis tanakae, snailfish: a comprehensive survey of snailfish specific genes.</title>
        <authorList>
            <person name="Kim W."/>
            <person name="Song I."/>
            <person name="Jeong J.-H."/>
            <person name="Kim D."/>
            <person name="Kim S."/>
            <person name="Ryu S."/>
            <person name="Song J.Y."/>
            <person name="Lee S.K."/>
        </authorList>
    </citation>
    <scope>NUCLEOTIDE SEQUENCE [LARGE SCALE GENOMIC DNA]</scope>
    <source>
        <tissue evidence="2">Muscle</tissue>
    </source>
</reference>
<dbReference type="OrthoDB" id="8442111at2759"/>
<dbReference type="AlphaFoldDB" id="A0A4Z2EJD4"/>
<keyword evidence="3" id="KW-1185">Reference proteome</keyword>
<dbReference type="InterPro" id="IPR013787">
    <property type="entry name" value="S100_Ca-bd_sub"/>
</dbReference>
<comment type="caution">
    <text evidence="2">The sequence shown here is derived from an EMBL/GenBank/DDBJ whole genome shotgun (WGS) entry which is preliminary data.</text>
</comment>
<evidence type="ECO:0000313" key="3">
    <source>
        <dbReference type="Proteomes" id="UP000314294"/>
    </source>
</evidence>
<evidence type="ECO:0000259" key="1">
    <source>
        <dbReference type="SMART" id="SM01394"/>
    </source>
</evidence>
<evidence type="ECO:0000313" key="2">
    <source>
        <dbReference type="EMBL" id="TNN28909.1"/>
    </source>
</evidence>
<proteinExistence type="predicted"/>
<organism evidence="2 3">
    <name type="scientific">Liparis tanakae</name>
    <name type="common">Tanaka's snailfish</name>
    <dbReference type="NCBI Taxonomy" id="230148"/>
    <lineage>
        <taxon>Eukaryota</taxon>
        <taxon>Metazoa</taxon>
        <taxon>Chordata</taxon>
        <taxon>Craniata</taxon>
        <taxon>Vertebrata</taxon>
        <taxon>Euteleostomi</taxon>
        <taxon>Actinopterygii</taxon>
        <taxon>Neopterygii</taxon>
        <taxon>Teleostei</taxon>
        <taxon>Neoteleostei</taxon>
        <taxon>Acanthomorphata</taxon>
        <taxon>Eupercaria</taxon>
        <taxon>Perciformes</taxon>
        <taxon>Cottioidei</taxon>
        <taxon>Cottales</taxon>
        <taxon>Liparidae</taxon>
        <taxon>Liparis</taxon>
    </lineage>
</organism>
<protein>
    <submittedName>
        <fullName evidence="2">Protein S100-A14</fullName>
    </submittedName>
</protein>
<dbReference type="InterPro" id="IPR011992">
    <property type="entry name" value="EF-hand-dom_pair"/>
</dbReference>
<gene>
    <name evidence="2" type="primary">S100A14_0</name>
    <name evidence="2" type="ORF">EYF80_060943</name>
</gene>
<dbReference type="Gene3D" id="1.10.238.10">
    <property type="entry name" value="EF-hand"/>
    <property type="match status" value="1"/>
</dbReference>
<dbReference type="SMART" id="SM01394">
    <property type="entry name" value="S_100"/>
    <property type="match status" value="1"/>
</dbReference>
<dbReference type="Pfam" id="PF01023">
    <property type="entry name" value="S_100"/>
    <property type="match status" value="1"/>
</dbReference>
<dbReference type="SUPFAM" id="SSF47473">
    <property type="entry name" value="EF-hand"/>
    <property type="match status" value="1"/>
</dbReference>
<name>A0A4Z2EJD4_9TELE</name>
<dbReference type="Proteomes" id="UP000314294">
    <property type="component" value="Unassembled WGS sequence"/>
</dbReference>